<feature type="domain" description="HTH luxR-type" evidence="5">
    <location>
        <begin position="137"/>
        <end position="202"/>
    </location>
</feature>
<accession>A0A7C9TKT3</accession>
<dbReference type="EMBL" id="JAAGOH010000012">
    <property type="protein sequence ID" value="NDY91803.1"/>
    <property type="molecule type" value="Genomic_DNA"/>
</dbReference>
<dbReference type="PANTHER" id="PTHR44688">
    <property type="entry name" value="DNA-BINDING TRANSCRIPTIONAL ACTIVATOR DEVR_DOSR"/>
    <property type="match status" value="1"/>
</dbReference>
<keyword evidence="2" id="KW-0238">DNA-binding</keyword>
<dbReference type="RefSeq" id="WP_163457656.1">
    <property type="nucleotide sequence ID" value="NZ_JAAGOH010000012.1"/>
</dbReference>
<evidence type="ECO:0000256" key="2">
    <source>
        <dbReference type="ARBA" id="ARBA00023125"/>
    </source>
</evidence>
<keyword evidence="1" id="KW-0805">Transcription regulation</keyword>
<dbReference type="Gene3D" id="3.40.50.2300">
    <property type="match status" value="1"/>
</dbReference>
<evidence type="ECO:0000256" key="1">
    <source>
        <dbReference type="ARBA" id="ARBA00023015"/>
    </source>
</evidence>
<dbReference type="Gene3D" id="1.10.10.10">
    <property type="entry name" value="Winged helix-like DNA-binding domain superfamily/Winged helix DNA-binding domain"/>
    <property type="match status" value="1"/>
</dbReference>
<feature type="domain" description="Response regulatory" evidence="6">
    <location>
        <begin position="8"/>
        <end position="121"/>
    </location>
</feature>
<dbReference type="InterPro" id="IPR011006">
    <property type="entry name" value="CheY-like_superfamily"/>
</dbReference>
<evidence type="ECO:0000256" key="4">
    <source>
        <dbReference type="PROSITE-ProRule" id="PRU00169"/>
    </source>
</evidence>
<dbReference type="PANTHER" id="PTHR44688:SF16">
    <property type="entry name" value="DNA-BINDING TRANSCRIPTIONAL ACTIVATOR DEVR_DOSR"/>
    <property type="match status" value="1"/>
</dbReference>
<dbReference type="PROSITE" id="PS00622">
    <property type="entry name" value="HTH_LUXR_1"/>
    <property type="match status" value="1"/>
</dbReference>
<evidence type="ECO:0000259" key="6">
    <source>
        <dbReference type="PROSITE" id="PS50110"/>
    </source>
</evidence>
<reference evidence="7 8" key="1">
    <citation type="submission" date="2020-02" db="EMBL/GenBank/DDBJ databases">
        <title>Ideonella bacterium strain TBM-1.</title>
        <authorList>
            <person name="Chen W.-M."/>
        </authorList>
    </citation>
    <scope>NUCLEOTIDE SEQUENCE [LARGE SCALE GENOMIC DNA]</scope>
    <source>
        <strain evidence="7 8">TBM-1</strain>
    </source>
</reference>
<keyword evidence="8" id="KW-1185">Reference proteome</keyword>
<proteinExistence type="predicted"/>
<dbReference type="InterPro" id="IPR036388">
    <property type="entry name" value="WH-like_DNA-bd_sf"/>
</dbReference>
<organism evidence="7 8">
    <name type="scientific">Ideonella livida</name>
    <dbReference type="NCBI Taxonomy" id="2707176"/>
    <lineage>
        <taxon>Bacteria</taxon>
        <taxon>Pseudomonadati</taxon>
        <taxon>Pseudomonadota</taxon>
        <taxon>Betaproteobacteria</taxon>
        <taxon>Burkholderiales</taxon>
        <taxon>Sphaerotilaceae</taxon>
        <taxon>Ideonella</taxon>
    </lineage>
</organism>
<dbReference type="PROSITE" id="PS50110">
    <property type="entry name" value="RESPONSE_REGULATORY"/>
    <property type="match status" value="1"/>
</dbReference>
<sequence>MTHNPEGTVHLVDDDEGTRTAIARLLRACGYTVQAYAGAEAVLELDPDTPSCLLLDVRMPGLSGLQAQTLLQDRRERLPIVFLTGHGDIPMSVTAMRAGAEDFLTKPVSAETLQPALDRALARSRQALASGTDLRDIARRLASLTPREREVCELLRRGQLNKQIADALGMAEQTVKIHRRHVLEKFGVRSAVEAATLLERLDAGQRPQG</sequence>
<dbReference type="Proteomes" id="UP000484255">
    <property type="component" value="Unassembled WGS sequence"/>
</dbReference>
<dbReference type="CDD" id="cd06170">
    <property type="entry name" value="LuxR_C_like"/>
    <property type="match status" value="1"/>
</dbReference>
<evidence type="ECO:0000313" key="8">
    <source>
        <dbReference type="Proteomes" id="UP000484255"/>
    </source>
</evidence>
<dbReference type="SMART" id="SM00421">
    <property type="entry name" value="HTH_LUXR"/>
    <property type="match status" value="1"/>
</dbReference>
<dbReference type="GO" id="GO:0006355">
    <property type="term" value="P:regulation of DNA-templated transcription"/>
    <property type="evidence" value="ECO:0007669"/>
    <property type="project" value="InterPro"/>
</dbReference>
<dbReference type="SMART" id="SM00448">
    <property type="entry name" value="REC"/>
    <property type="match status" value="1"/>
</dbReference>
<protein>
    <submittedName>
        <fullName evidence="7">Response regulator transcription factor</fullName>
    </submittedName>
</protein>
<keyword evidence="4" id="KW-0597">Phosphoprotein</keyword>
<name>A0A7C9TKT3_9BURK</name>
<dbReference type="InterPro" id="IPR000792">
    <property type="entry name" value="Tscrpt_reg_LuxR_C"/>
</dbReference>
<feature type="modified residue" description="4-aspartylphosphate" evidence="4">
    <location>
        <position position="56"/>
    </location>
</feature>
<keyword evidence="3" id="KW-0804">Transcription</keyword>
<dbReference type="AlphaFoldDB" id="A0A7C9TKT3"/>
<dbReference type="SUPFAM" id="SSF52172">
    <property type="entry name" value="CheY-like"/>
    <property type="match status" value="1"/>
</dbReference>
<dbReference type="InterPro" id="IPR001789">
    <property type="entry name" value="Sig_transdc_resp-reg_receiver"/>
</dbReference>
<dbReference type="PROSITE" id="PS50043">
    <property type="entry name" value="HTH_LUXR_2"/>
    <property type="match status" value="1"/>
</dbReference>
<evidence type="ECO:0000313" key="7">
    <source>
        <dbReference type="EMBL" id="NDY91803.1"/>
    </source>
</evidence>
<evidence type="ECO:0000256" key="3">
    <source>
        <dbReference type="ARBA" id="ARBA00023163"/>
    </source>
</evidence>
<gene>
    <name evidence="7" type="ORF">G3A44_11460</name>
</gene>
<dbReference type="GO" id="GO:0000160">
    <property type="term" value="P:phosphorelay signal transduction system"/>
    <property type="evidence" value="ECO:0007669"/>
    <property type="project" value="InterPro"/>
</dbReference>
<dbReference type="PRINTS" id="PR00038">
    <property type="entry name" value="HTHLUXR"/>
</dbReference>
<dbReference type="Pfam" id="PF00196">
    <property type="entry name" value="GerE"/>
    <property type="match status" value="1"/>
</dbReference>
<comment type="caution">
    <text evidence="7">The sequence shown here is derived from an EMBL/GenBank/DDBJ whole genome shotgun (WGS) entry which is preliminary data.</text>
</comment>
<dbReference type="GO" id="GO:0003677">
    <property type="term" value="F:DNA binding"/>
    <property type="evidence" value="ECO:0007669"/>
    <property type="project" value="UniProtKB-KW"/>
</dbReference>
<dbReference type="Pfam" id="PF00072">
    <property type="entry name" value="Response_reg"/>
    <property type="match status" value="1"/>
</dbReference>
<evidence type="ECO:0000259" key="5">
    <source>
        <dbReference type="PROSITE" id="PS50043"/>
    </source>
</evidence>